<comment type="caution">
    <text evidence="1">The sequence shown here is derived from an EMBL/GenBank/DDBJ whole genome shotgun (WGS) entry which is preliminary data.</text>
</comment>
<keyword evidence="2" id="KW-1185">Reference proteome</keyword>
<organism evidence="1 2">
    <name type="scientific">Engystomops pustulosus</name>
    <name type="common">Tungara frog</name>
    <name type="synonym">Physalaemus pustulosus</name>
    <dbReference type="NCBI Taxonomy" id="76066"/>
    <lineage>
        <taxon>Eukaryota</taxon>
        <taxon>Metazoa</taxon>
        <taxon>Chordata</taxon>
        <taxon>Craniata</taxon>
        <taxon>Vertebrata</taxon>
        <taxon>Euteleostomi</taxon>
        <taxon>Amphibia</taxon>
        <taxon>Batrachia</taxon>
        <taxon>Anura</taxon>
        <taxon>Neobatrachia</taxon>
        <taxon>Hyloidea</taxon>
        <taxon>Leptodactylidae</taxon>
        <taxon>Leiuperinae</taxon>
        <taxon>Engystomops</taxon>
    </lineage>
</organism>
<accession>A0AAV7D9W2</accession>
<name>A0AAV7D9W2_ENGPU</name>
<evidence type="ECO:0000313" key="2">
    <source>
        <dbReference type="Proteomes" id="UP000824782"/>
    </source>
</evidence>
<protein>
    <submittedName>
        <fullName evidence="1">Uncharacterized protein</fullName>
    </submittedName>
</protein>
<dbReference type="Proteomes" id="UP000824782">
    <property type="component" value="Unassembled WGS sequence"/>
</dbReference>
<evidence type="ECO:0000313" key="1">
    <source>
        <dbReference type="EMBL" id="KAG8594249.1"/>
    </source>
</evidence>
<dbReference type="EMBL" id="WNYA01000001">
    <property type="protein sequence ID" value="KAG8594249.1"/>
    <property type="molecule type" value="Genomic_DNA"/>
</dbReference>
<reference evidence="1" key="1">
    <citation type="thesis" date="2020" institute="ProQuest LLC" country="789 East Eisenhower Parkway, Ann Arbor, MI, USA">
        <title>Comparative Genomics and Chromosome Evolution.</title>
        <authorList>
            <person name="Mudd A.B."/>
        </authorList>
    </citation>
    <scope>NUCLEOTIDE SEQUENCE</scope>
    <source>
        <strain evidence="1">237g6f4</strain>
        <tissue evidence="1">Blood</tissue>
    </source>
</reference>
<gene>
    <name evidence="1" type="ORF">GDO81_001130</name>
</gene>
<proteinExistence type="predicted"/>
<dbReference type="AlphaFoldDB" id="A0AAV7D9W2"/>
<sequence length="63" mass="7025">MTAMSTVEQVTIHSISRRRCSGGDDTRYHTAQYAHVATPPGDRSLPLFSDRHNCTSRVTLSFT</sequence>